<dbReference type="Gene3D" id="3.20.20.70">
    <property type="entry name" value="Aldolase class I"/>
    <property type="match status" value="1"/>
</dbReference>
<sequence length="477" mass="53492">MQKFNELNSLITSTDSYKVSHWMQYPKGTDATMFYIESRGGKFDEVVTAGVNYVSRVLAEPITMKQVELARVLYRKHFGKEIFNYEGWKEIAGLGYTPVIFRAIPEGTVVPVKNAVATVFSENQFSWLAGWLETMTIRGIWYPSSVATLSRECKKVLAQYLDMTSDLTGEAYNVTLGTRLHDFGARGATSAESAGIGGLAHLYNFIGTDTVEGMIMAISLFADHQTLFDELETVEAAGISIPAREHSTTISYGKENEEQAYKNSIEMFGDGFYACVYDSWDYKAAVDRIAEYKEKILAAGGTLVVRPDSGDMIDNIMYTLRKLGQIFGYTVNSKGYKVLHNSVRIIQGDEIHGPETINRVLSWMEANKWSSENIAFGMGGGLLQEVTRDTQKYAEKLCAIRVNGKWTGVYKCPKGSEWKKSKKGLLMTITNGMEFKTIDILEDSIPDGWFDAMVTYYDNGYLNTDDTLGEIRERSRI</sequence>
<evidence type="ECO:0000256" key="2">
    <source>
        <dbReference type="ARBA" id="ARBA00022642"/>
    </source>
</evidence>
<dbReference type="EMBL" id="KM236237">
    <property type="protein sequence ID" value="AIK68181.1"/>
    <property type="molecule type" value="Genomic_DNA"/>
</dbReference>
<keyword evidence="3" id="KW-0328">Glycosyltransferase</keyword>
<accession>A0A076YPP6</accession>
<evidence type="ECO:0000256" key="4">
    <source>
        <dbReference type="ARBA" id="ARBA00022679"/>
    </source>
</evidence>
<organism evidence="11 12">
    <name type="scientific">Citrobacter phage Miller</name>
    <dbReference type="NCBI Taxonomy" id="1527524"/>
    <lineage>
        <taxon>Viruses</taxon>
        <taxon>Duplodnaviria</taxon>
        <taxon>Heunggongvirae</taxon>
        <taxon>Uroviricota</taxon>
        <taxon>Caudoviricetes</taxon>
        <taxon>Pantevenvirales</taxon>
        <taxon>Straboviridae</taxon>
        <taxon>Pseudotevenvirus</taxon>
        <taxon>Pseudotevenvirus miller</taxon>
    </lineage>
</organism>
<evidence type="ECO:0000259" key="10">
    <source>
        <dbReference type="Pfam" id="PF18127"/>
    </source>
</evidence>
<evidence type="ECO:0000256" key="7">
    <source>
        <dbReference type="ARBA" id="ARBA00035036"/>
    </source>
</evidence>
<evidence type="ECO:0000256" key="1">
    <source>
        <dbReference type="ARBA" id="ARBA00010897"/>
    </source>
</evidence>
<dbReference type="KEGG" id="vg:22113717"/>
<dbReference type="EC" id="2.4.2.12" evidence="6"/>
<proteinExistence type="inferred from homology"/>
<feature type="domain" description="Nicotinate/nicotinamide phosphoribosyltransferase" evidence="9">
    <location>
        <begin position="179"/>
        <end position="426"/>
    </location>
</feature>
<feature type="domain" description="Nicotinamide phosphoribosyltransferase N-terminal" evidence="10">
    <location>
        <begin position="10"/>
        <end position="91"/>
    </location>
</feature>
<dbReference type="GO" id="GO:0047280">
    <property type="term" value="F:nicotinamide phosphoribosyltransferase activity"/>
    <property type="evidence" value="ECO:0007669"/>
    <property type="project" value="UniProtKB-EC"/>
</dbReference>
<dbReference type="InterPro" id="IPR036068">
    <property type="entry name" value="Nicotinate_pribotase-like_C"/>
</dbReference>
<dbReference type="InterPro" id="IPR016471">
    <property type="entry name" value="Nicotinamide_PRibTrfase"/>
</dbReference>
<evidence type="ECO:0000256" key="6">
    <source>
        <dbReference type="ARBA" id="ARBA00035024"/>
    </source>
</evidence>
<evidence type="ECO:0000313" key="11">
    <source>
        <dbReference type="EMBL" id="AIK68181.1"/>
    </source>
</evidence>
<evidence type="ECO:0000313" key="12">
    <source>
        <dbReference type="Proteomes" id="UP000201263"/>
    </source>
</evidence>
<dbReference type="PANTHER" id="PTHR43816">
    <property type="entry name" value="NICOTINAMIDE PHOSPHORIBOSYLTRANSFERASE"/>
    <property type="match status" value="1"/>
</dbReference>
<gene>
    <name evidence="11" type="ORF">CPTMiller_00245</name>
</gene>
<comment type="catalytic activity">
    <reaction evidence="8">
        <text>beta-nicotinamide D-ribonucleotide + diphosphate = 5-phospho-alpha-D-ribose 1-diphosphate + nicotinamide + H(+)</text>
        <dbReference type="Rhea" id="RHEA:16149"/>
        <dbReference type="ChEBI" id="CHEBI:14649"/>
        <dbReference type="ChEBI" id="CHEBI:15378"/>
        <dbReference type="ChEBI" id="CHEBI:17154"/>
        <dbReference type="ChEBI" id="CHEBI:33019"/>
        <dbReference type="ChEBI" id="CHEBI:58017"/>
        <dbReference type="EC" id="2.4.2.12"/>
    </reaction>
    <physiologicalReaction direction="right-to-left" evidence="8">
        <dbReference type="Rhea" id="RHEA:16151"/>
    </physiologicalReaction>
</comment>
<dbReference type="NCBIfam" id="NF006629">
    <property type="entry name" value="PRK09198.1"/>
    <property type="match status" value="1"/>
</dbReference>
<dbReference type="SUPFAM" id="SSF51690">
    <property type="entry name" value="Nicotinate/Quinolinate PRTase C-terminal domain-like"/>
    <property type="match status" value="1"/>
</dbReference>
<dbReference type="RefSeq" id="YP_009097847.1">
    <property type="nucleotide sequence ID" value="NC_025414.1"/>
</dbReference>
<protein>
    <recommendedName>
        <fullName evidence="7">Nicotinamide phosphoribosyltransferase</fullName>
        <ecNumber evidence="6">2.4.2.12</ecNumber>
    </recommendedName>
</protein>
<evidence type="ECO:0000256" key="8">
    <source>
        <dbReference type="ARBA" id="ARBA00047835"/>
    </source>
</evidence>
<dbReference type="Pfam" id="PF04095">
    <property type="entry name" value="NAPRTase"/>
    <property type="match status" value="1"/>
</dbReference>
<dbReference type="GeneID" id="22113717"/>
<dbReference type="GO" id="GO:0009435">
    <property type="term" value="P:NAD+ biosynthetic process"/>
    <property type="evidence" value="ECO:0007669"/>
    <property type="project" value="InterPro"/>
</dbReference>
<dbReference type="Pfam" id="PF18127">
    <property type="entry name" value="NAMPT_N"/>
    <property type="match status" value="1"/>
</dbReference>
<evidence type="ECO:0000256" key="3">
    <source>
        <dbReference type="ARBA" id="ARBA00022676"/>
    </source>
</evidence>
<reference evidence="11 12" key="1">
    <citation type="submission" date="2014-07" db="EMBL/GenBank/DDBJ databases">
        <title>Complete Genome of Citrobacter freundii Myophage Miller.</title>
        <authorList>
            <person name="Hwang K."/>
            <person name="Luna A.J."/>
            <person name="Hernandez A.C."/>
            <person name="Everett G.F.K."/>
        </authorList>
    </citation>
    <scope>NUCLEOTIDE SEQUENCE [LARGE SCALE GENOMIC DNA]</scope>
</reference>
<keyword evidence="12" id="KW-1185">Reference proteome</keyword>
<dbReference type="Proteomes" id="UP000201263">
    <property type="component" value="Segment"/>
</dbReference>
<evidence type="ECO:0000256" key="5">
    <source>
        <dbReference type="ARBA" id="ARBA00035007"/>
    </source>
</evidence>
<name>A0A076YPP6_9CAUD</name>
<keyword evidence="2" id="KW-0662">Pyridine nucleotide biosynthesis</keyword>
<comment type="similarity">
    <text evidence="1">Belongs to the NAPRTase family.</text>
</comment>
<dbReference type="PIRSF" id="PIRSF005943">
    <property type="entry name" value="NMPRT"/>
    <property type="match status" value="1"/>
</dbReference>
<evidence type="ECO:0000259" key="9">
    <source>
        <dbReference type="Pfam" id="PF04095"/>
    </source>
</evidence>
<comment type="pathway">
    <text evidence="5">Cofactor biosynthesis; NAD(+) biosynthesis; nicotinamide D-ribonucleotide from 5-phospho-alpha-D-ribose 1-diphosphate and nicotinamide: step 1/1.</text>
</comment>
<dbReference type="InterPro" id="IPR041529">
    <property type="entry name" value="DUF5598"/>
</dbReference>
<keyword evidence="4 11" id="KW-0808">Transferase</keyword>
<dbReference type="PANTHER" id="PTHR43816:SF1">
    <property type="entry name" value="NICOTINAMIDE PHOSPHORIBOSYLTRANSFERASE"/>
    <property type="match status" value="1"/>
</dbReference>
<dbReference type="InterPro" id="IPR013785">
    <property type="entry name" value="Aldolase_TIM"/>
</dbReference>
<dbReference type="InterPro" id="IPR041525">
    <property type="entry name" value="N/Namide_PRibTrfase"/>
</dbReference>